<dbReference type="Proteomes" id="UP000006575">
    <property type="component" value="Chromosome"/>
</dbReference>
<dbReference type="eggNOG" id="ENOG5032YJ8">
    <property type="taxonomic scope" value="Bacteria"/>
</dbReference>
<evidence type="ECO:0000259" key="1">
    <source>
        <dbReference type="Pfam" id="PF09413"/>
    </source>
</evidence>
<keyword evidence="3" id="KW-1185">Reference proteome</keyword>
<dbReference type="Pfam" id="PF09413">
    <property type="entry name" value="DUF2007"/>
    <property type="match status" value="1"/>
</dbReference>
<name>Q1MKR9_RHIJ3</name>
<accession>Q1MKR9</accession>
<protein>
    <recommendedName>
        <fullName evidence="1">DUF2007 domain-containing protein</fullName>
    </recommendedName>
</protein>
<reference evidence="2 3" key="1">
    <citation type="journal article" date="2006" name="Genome Biol.">
        <title>The genome of Rhizobium leguminosarum has recognizable core and accessory components.</title>
        <authorList>
            <person name="Young J.W."/>
            <person name="Crossman L.C."/>
            <person name="Johnston A.W.B."/>
            <person name="Thomson N.R."/>
            <person name="Ghazoui Z.F."/>
            <person name="Hull K.H."/>
            <person name="Wexler M."/>
            <person name="Curson A.R.J."/>
            <person name="Todd J.D."/>
            <person name="Poole P.S."/>
            <person name="Mauchline T.H."/>
            <person name="East A.K."/>
            <person name="Quail M.A."/>
            <person name="Churcher C."/>
            <person name="Arrowsmith C."/>
            <person name="Cherevach A."/>
            <person name="Chillingworth T."/>
            <person name="Clarke K."/>
            <person name="Cronin A."/>
            <person name="Davis P."/>
            <person name="Fraser A."/>
            <person name="Hance Z."/>
            <person name="Hauser H."/>
            <person name="Jagels K."/>
            <person name="Moule S."/>
            <person name="Mungall K."/>
            <person name="Norbertczak H."/>
            <person name="Rabbinowitsch E."/>
            <person name="Sanders M."/>
            <person name="Simmonds M."/>
            <person name="Whitehead S."/>
            <person name="Parkhill J."/>
        </authorList>
    </citation>
    <scope>NUCLEOTIDE SEQUENCE [LARGE SCALE GENOMIC DNA]</scope>
    <source>
        <strain evidence="3">DSM 114642 / LMG 32736 / 3841</strain>
    </source>
</reference>
<dbReference type="EnsemblBacteria" id="CAK06435">
    <property type="protein sequence ID" value="CAK06435"/>
    <property type="gene ID" value="RL0938"/>
</dbReference>
<evidence type="ECO:0000313" key="2">
    <source>
        <dbReference type="EMBL" id="CAK06435.1"/>
    </source>
</evidence>
<gene>
    <name evidence="2" type="ordered locus">RL0938</name>
</gene>
<dbReference type="EMBL" id="AM236080">
    <property type="protein sequence ID" value="CAK06435.1"/>
    <property type="molecule type" value="Genomic_DNA"/>
</dbReference>
<proteinExistence type="predicted"/>
<dbReference type="HOGENOM" id="CLU_171578_0_0_5"/>
<dbReference type="AlphaFoldDB" id="Q1MKR9"/>
<dbReference type="InterPro" id="IPR011322">
    <property type="entry name" value="N-reg_PII-like_a/b"/>
</dbReference>
<feature type="domain" description="DUF2007" evidence="1">
    <location>
        <begin position="21"/>
        <end position="85"/>
    </location>
</feature>
<dbReference type="KEGG" id="rle:RL0938"/>
<evidence type="ECO:0000313" key="3">
    <source>
        <dbReference type="Proteomes" id="UP000006575"/>
    </source>
</evidence>
<dbReference type="InterPro" id="IPR018551">
    <property type="entry name" value="DUF2007"/>
</dbReference>
<sequence>MDAARGELSRWAKLEGKRRQMHELIRANDPVLLSYAESLMKDAGIHCFIADQGMSVLEGSLGMLSRRLLVDEEMADQARRILTDAGLGGELRERK</sequence>
<dbReference type="SUPFAM" id="SSF54913">
    <property type="entry name" value="GlnB-like"/>
    <property type="match status" value="1"/>
</dbReference>
<dbReference type="Gene3D" id="3.30.70.790">
    <property type="entry name" value="UreE, C-terminal domain"/>
    <property type="match status" value="1"/>
</dbReference>
<organism evidence="2 3">
    <name type="scientific">Rhizobium johnstonii (strain DSM 114642 / LMG 32736 / 3841)</name>
    <name type="common">Rhizobium leguminosarum bv. viciae</name>
    <dbReference type="NCBI Taxonomy" id="216596"/>
    <lineage>
        <taxon>Bacteria</taxon>
        <taxon>Pseudomonadati</taxon>
        <taxon>Pseudomonadota</taxon>
        <taxon>Alphaproteobacteria</taxon>
        <taxon>Hyphomicrobiales</taxon>
        <taxon>Rhizobiaceae</taxon>
        <taxon>Rhizobium/Agrobacterium group</taxon>
        <taxon>Rhizobium</taxon>
        <taxon>Rhizobium johnstonii</taxon>
    </lineage>
</organism>